<keyword evidence="2" id="KW-0238">DNA-binding</keyword>
<dbReference type="RefSeq" id="WP_341404694.1">
    <property type="nucleotide sequence ID" value="NZ_JBBUKT010000004.1"/>
</dbReference>
<feature type="domain" description="Response regulatory" evidence="5">
    <location>
        <begin position="5"/>
        <end position="121"/>
    </location>
</feature>
<dbReference type="Pfam" id="PF00072">
    <property type="entry name" value="Response_reg"/>
    <property type="match status" value="1"/>
</dbReference>
<evidence type="ECO:0000313" key="6">
    <source>
        <dbReference type="EMBL" id="MEK7951091.1"/>
    </source>
</evidence>
<dbReference type="InterPro" id="IPR001789">
    <property type="entry name" value="Sig_transdc_resp-reg_receiver"/>
</dbReference>
<proteinExistence type="predicted"/>
<dbReference type="InterPro" id="IPR039420">
    <property type="entry name" value="WalR-like"/>
</dbReference>
<dbReference type="PROSITE" id="PS00622">
    <property type="entry name" value="HTH_LUXR_1"/>
    <property type="match status" value="1"/>
</dbReference>
<keyword evidence="7" id="KW-1185">Reference proteome</keyword>
<dbReference type="SMART" id="SM00448">
    <property type="entry name" value="REC"/>
    <property type="match status" value="1"/>
</dbReference>
<dbReference type="EMBL" id="JBBUKT010000004">
    <property type="protein sequence ID" value="MEK7951091.1"/>
    <property type="molecule type" value="Genomic_DNA"/>
</dbReference>
<dbReference type="CDD" id="cd06170">
    <property type="entry name" value="LuxR_C_like"/>
    <property type="match status" value="1"/>
</dbReference>
<evidence type="ECO:0000259" key="4">
    <source>
        <dbReference type="PROSITE" id="PS50043"/>
    </source>
</evidence>
<dbReference type="SUPFAM" id="SSF46894">
    <property type="entry name" value="C-terminal effector domain of the bipartite response regulators"/>
    <property type="match status" value="1"/>
</dbReference>
<dbReference type="PANTHER" id="PTHR43214">
    <property type="entry name" value="TWO-COMPONENT RESPONSE REGULATOR"/>
    <property type="match status" value="1"/>
</dbReference>
<comment type="caution">
    <text evidence="6">The sequence shown here is derived from an EMBL/GenBank/DDBJ whole genome shotgun (WGS) entry which is preliminary data.</text>
</comment>
<dbReference type="PRINTS" id="PR00038">
    <property type="entry name" value="HTHLUXR"/>
</dbReference>
<dbReference type="PANTHER" id="PTHR43214:SF43">
    <property type="entry name" value="TWO-COMPONENT RESPONSE REGULATOR"/>
    <property type="match status" value="1"/>
</dbReference>
<dbReference type="PROSITE" id="PS50110">
    <property type="entry name" value="RESPONSE_REGULATORY"/>
    <property type="match status" value="1"/>
</dbReference>
<keyword evidence="1 3" id="KW-0597">Phosphoprotein</keyword>
<dbReference type="InterPro" id="IPR058245">
    <property type="entry name" value="NreC/VraR/RcsB-like_REC"/>
</dbReference>
<feature type="modified residue" description="4-aspartylphosphate" evidence="3">
    <location>
        <position position="56"/>
    </location>
</feature>
<dbReference type="InterPro" id="IPR000792">
    <property type="entry name" value="Tscrpt_reg_LuxR_C"/>
</dbReference>
<protein>
    <submittedName>
        <fullName evidence="6">Response regulator transcription factor</fullName>
    </submittedName>
</protein>
<evidence type="ECO:0000256" key="1">
    <source>
        <dbReference type="ARBA" id="ARBA00022553"/>
    </source>
</evidence>
<dbReference type="PROSITE" id="PS50043">
    <property type="entry name" value="HTH_LUXR_2"/>
    <property type="match status" value="1"/>
</dbReference>
<evidence type="ECO:0000256" key="3">
    <source>
        <dbReference type="PROSITE-ProRule" id="PRU00169"/>
    </source>
</evidence>
<dbReference type="SMART" id="SM00421">
    <property type="entry name" value="HTH_LUXR"/>
    <property type="match status" value="1"/>
</dbReference>
<sequence>MKTCTISLVEDNLPLAEELQELFASQPDMEVLDVFPSAEIALERLPARTPEMLVVDIRLPGMNGVELIAALKPAFPDLPILVLTMYDESDLIFDALKAGASGYLLKRAAGDELCDAVRQVQRGGAPMSPSIARKVVQSFRTPPSVPDPDAVPLSPREEEILGLLANGALYKEIAGSLGISLDTVRTHLRRIYDKFHVHTRTEAVVRYLGHRR</sequence>
<dbReference type="Pfam" id="PF00196">
    <property type="entry name" value="GerE"/>
    <property type="match status" value="1"/>
</dbReference>
<evidence type="ECO:0000313" key="7">
    <source>
        <dbReference type="Proteomes" id="UP001371305"/>
    </source>
</evidence>
<dbReference type="Gene3D" id="3.40.50.2300">
    <property type="match status" value="1"/>
</dbReference>
<gene>
    <name evidence="6" type="ORF">WKV53_11310</name>
</gene>
<dbReference type="CDD" id="cd17535">
    <property type="entry name" value="REC_NarL-like"/>
    <property type="match status" value="1"/>
</dbReference>
<evidence type="ECO:0000256" key="2">
    <source>
        <dbReference type="ARBA" id="ARBA00023125"/>
    </source>
</evidence>
<reference evidence="6 7" key="1">
    <citation type="submission" date="2024-04" db="EMBL/GenBank/DDBJ databases">
        <title>Luteolibacter sp. isolated from soil.</title>
        <authorList>
            <person name="An J."/>
        </authorList>
    </citation>
    <scope>NUCLEOTIDE SEQUENCE [LARGE SCALE GENOMIC DNA]</scope>
    <source>
        <strain evidence="6 7">Y139</strain>
    </source>
</reference>
<accession>A0ABU9AVB2</accession>
<dbReference type="InterPro" id="IPR011006">
    <property type="entry name" value="CheY-like_superfamily"/>
</dbReference>
<name>A0ABU9AVB2_9BACT</name>
<organism evidence="6 7">
    <name type="scientific">Luteolibacter soli</name>
    <dbReference type="NCBI Taxonomy" id="3135280"/>
    <lineage>
        <taxon>Bacteria</taxon>
        <taxon>Pseudomonadati</taxon>
        <taxon>Verrucomicrobiota</taxon>
        <taxon>Verrucomicrobiia</taxon>
        <taxon>Verrucomicrobiales</taxon>
        <taxon>Verrucomicrobiaceae</taxon>
        <taxon>Luteolibacter</taxon>
    </lineage>
</organism>
<dbReference type="SUPFAM" id="SSF52172">
    <property type="entry name" value="CheY-like"/>
    <property type="match status" value="1"/>
</dbReference>
<dbReference type="Proteomes" id="UP001371305">
    <property type="component" value="Unassembled WGS sequence"/>
</dbReference>
<dbReference type="InterPro" id="IPR016032">
    <property type="entry name" value="Sig_transdc_resp-reg_C-effctor"/>
</dbReference>
<evidence type="ECO:0000259" key="5">
    <source>
        <dbReference type="PROSITE" id="PS50110"/>
    </source>
</evidence>
<feature type="domain" description="HTH luxR-type" evidence="4">
    <location>
        <begin position="146"/>
        <end position="211"/>
    </location>
</feature>